<dbReference type="OrthoDB" id="582607at2"/>
<sequence length="127" mass="14160">MTGPAQDFADRLTTFERDRDVDAFVAAAFSPDVVLLRPETGQELQGHDGARTFWSEYLTTFEQVRSTFSRVQDGAVGVLEWTSEARLAGGRDITYRGASLLDVGEQGLVTRFATYYDTRLFQPEPTA</sequence>
<organism evidence="2 3">
    <name type="scientific">Microlunatus flavus</name>
    <dbReference type="NCBI Taxonomy" id="1036181"/>
    <lineage>
        <taxon>Bacteria</taxon>
        <taxon>Bacillati</taxon>
        <taxon>Actinomycetota</taxon>
        <taxon>Actinomycetes</taxon>
        <taxon>Propionibacteriales</taxon>
        <taxon>Propionibacteriaceae</taxon>
        <taxon>Microlunatus</taxon>
    </lineage>
</organism>
<dbReference type="InterPro" id="IPR037401">
    <property type="entry name" value="SnoaL-like"/>
</dbReference>
<dbReference type="RefSeq" id="WP_091182124.1">
    <property type="nucleotide sequence ID" value="NZ_FOFA01000006.1"/>
</dbReference>
<evidence type="ECO:0000259" key="1">
    <source>
        <dbReference type="Pfam" id="PF12680"/>
    </source>
</evidence>
<dbReference type="STRING" id="1036181.SAMN05421756_106106"/>
<dbReference type="InterPro" id="IPR032710">
    <property type="entry name" value="NTF2-like_dom_sf"/>
</dbReference>
<dbReference type="AlphaFoldDB" id="A0A1H9J6R5"/>
<protein>
    <submittedName>
        <fullName evidence="2">SnoaL-like domain-containing protein</fullName>
    </submittedName>
</protein>
<dbReference type="Pfam" id="PF12680">
    <property type="entry name" value="SnoaL_2"/>
    <property type="match status" value="1"/>
</dbReference>
<gene>
    <name evidence="2" type="ORF">SAMN05421756_106106</name>
</gene>
<keyword evidence="3" id="KW-1185">Reference proteome</keyword>
<evidence type="ECO:0000313" key="3">
    <source>
        <dbReference type="Proteomes" id="UP000198504"/>
    </source>
</evidence>
<dbReference type="Proteomes" id="UP000198504">
    <property type="component" value="Unassembled WGS sequence"/>
</dbReference>
<name>A0A1H9J6R5_9ACTN</name>
<feature type="domain" description="SnoaL-like" evidence="1">
    <location>
        <begin position="17"/>
        <end position="111"/>
    </location>
</feature>
<accession>A0A1H9J6R5</accession>
<evidence type="ECO:0000313" key="2">
    <source>
        <dbReference type="EMBL" id="SEQ82472.1"/>
    </source>
</evidence>
<proteinExistence type="predicted"/>
<dbReference type="SUPFAM" id="SSF54427">
    <property type="entry name" value="NTF2-like"/>
    <property type="match status" value="1"/>
</dbReference>
<dbReference type="EMBL" id="FOFA01000006">
    <property type="protein sequence ID" value="SEQ82472.1"/>
    <property type="molecule type" value="Genomic_DNA"/>
</dbReference>
<dbReference type="Gene3D" id="3.10.450.50">
    <property type="match status" value="1"/>
</dbReference>
<reference evidence="3" key="1">
    <citation type="submission" date="2016-10" db="EMBL/GenBank/DDBJ databases">
        <authorList>
            <person name="Varghese N."/>
            <person name="Submissions S."/>
        </authorList>
    </citation>
    <scope>NUCLEOTIDE SEQUENCE [LARGE SCALE GENOMIC DNA]</scope>
    <source>
        <strain evidence="3">CGMCC 4.6856</strain>
    </source>
</reference>